<dbReference type="HOGENOM" id="CLU_478576_0_0_1"/>
<evidence type="ECO:0000256" key="1">
    <source>
        <dbReference type="SAM" id="MobiDB-lite"/>
    </source>
</evidence>
<proteinExistence type="predicted"/>
<dbReference type="Proteomes" id="UP000011087">
    <property type="component" value="Unassembled WGS sequence"/>
</dbReference>
<reference evidence="3" key="3">
    <citation type="submission" date="2015-06" db="UniProtKB">
        <authorList>
            <consortium name="EnsemblProtists"/>
        </authorList>
    </citation>
    <scope>IDENTIFICATION</scope>
</reference>
<dbReference type="KEGG" id="gtt:GUITHDRAFT_144546"/>
<gene>
    <name evidence="2" type="ORF">GUITHDRAFT_144546</name>
</gene>
<evidence type="ECO:0000313" key="3">
    <source>
        <dbReference type="EnsemblProtists" id="EKX38054"/>
    </source>
</evidence>
<organism evidence="2">
    <name type="scientific">Guillardia theta (strain CCMP2712)</name>
    <name type="common">Cryptophyte</name>
    <dbReference type="NCBI Taxonomy" id="905079"/>
    <lineage>
        <taxon>Eukaryota</taxon>
        <taxon>Cryptophyceae</taxon>
        <taxon>Pyrenomonadales</taxon>
        <taxon>Geminigeraceae</taxon>
        <taxon>Guillardia</taxon>
    </lineage>
</organism>
<dbReference type="EnsemblProtists" id="EKX38054">
    <property type="protein sequence ID" value="EKX38054"/>
    <property type="gene ID" value="GUITHDRAFT_144546"/>
</dbReference>
<dbReference type="PaxDb" id="55529-EKX38054"/>
<evidence type="ECO:0000313" key="4">
    <source>
        <dbReference type="Proteomes" id="UP000011087"/>
    </source>
</evidence>
<dbReference type="EMBL" id="JH993052">
    <property type="protein sequence ID" value="EKX38054.1"/>
    <property type="molecule type" value="Genomic_DNA"/>
</dbReference>
<feature type="compositionally biased region" description="Low complexity" evidence="1">
    <location>
        <begin position="150"/>
        <end position="161"/>
    </location>
</feature>
<reference evidence="4" key="2">
    <citation type="submission" date="2012-11" db="EMBL/GenBank/DDBJ databases">
        <authorList>
            <person name="Kuo A."/>
            <person name="Curtis B.A."/>
            <person name="Tanifuji G."/>
            <person name="Burki F."/>
            <person name="Gruber A."/>
            <person name="Irimia M."/>
            <person name="Maruyama S."/>
            <person name="Arias M.C."/>
            <person name="Ball S.G."/>
            <person name="Gile G.H."/>
            <person name="Hirakawa Y."/>
            <person name="Hopkins J.F."/>
            <person name="Rensing S.A."/>
            <person name="Schmutz J."/>
            <person name="Symeonidi A."/>
            <person name="Elias M."/>
            <person name="Eveleigh R.J."/>
            <person name="Herman E.K."/>
            <person name="Klute M.J."/>
            <person name="Nakayama T."/>
            <person name="Obornik M."/>
            <person name="Reyes-Prieto A."/>
            <person name="Armbrust E.V."/>
            <person name="Aves S.J."/>
            <person name="Beiko R.G."/>
            <person name="Coutinho P."/>
            <person name="Dacks J.B."/>
            <person name="Durnford D.G."/>
            <person name="Fast N.M."/>
            <person name="Green B.R."/>
            <person name="Grisdale C."/>
            <person name="Hempe F."/>
            <person name="Henrissat B."/>
            <person name="Hoppner M.P."/>
            <person name="Ishida K.-I."/>
            <person name="Kim E."/>
            <person name="Koreny L."/>
            <person name="Kroth P.G."/>
            <person name="Liu Y."/>
            <person name="Malik S.-B."/>
            <person name="Maier U.G."/>
            <person name="McRose D."/>
            <person name="Mock T."/>
            <person name="Neilson J.A."/>
            <person name="Onodera N.T."/>
            <person name="Poole A.M."/>
            <person name="Pritham E.J."/>
            <person name="Richards T.A."/>
            <person name="Rocap G."/>
            <person name="Roy S.W."/>
            <person name="Sarai C."/>
            <person name="Schaack S."/>
            <person name="Shirato S."/>
            <person name="Slamovits C.H."/>
            <person name="Spencer D.F."/>
            <person name="Suzuki S."/>
            <person name="Worden A.Z."/>
            <person name="Zauner S."/>
            <person name="Barry K."/>
            <person name="Bell C."/>
            <person name="Bharti A.K."/>
            <person name="Crow J.A."/>
            <person name="Grimwood J."/>
            <person name="Kramer R."/>
            <person name="Lindquist E."/>
            <person name="Lucas S."/>
            <person name="Salamov A."/>
            <person name="McFadden G.I."/>
            <person name="Lane C.E."/>
            <person name="Keeling P.J."/>
            <person name="Gray M.W."/>
            <person name="Grigoriev I.V."/>
            <person name="Archibald J.M."/>
        </authorList>
    </citation>
    <scope>NUCLEOTIDE SEQUENCE</scope>
    <source>
        <strain evidence="4">CCMP2712</strain>
    </source>
</reference>
<feature type="region of interest" description="Disordered" evidence="1">
    <location>
        <begin position="74"/>
        <end position="181"/>
    </location>
</feature>
<feature type="compositionally biased region" description="Basic and acidic residues" evidence="1">
    <location>
        <begin position="170"/>
        <end position="181"/>
    </location>
</feature>
<feature type="compositionally biased region" description="Polar residues" evidence="1">
    <location>
        <begin position="131"/>
        <end position="142"/>
    </location>
</feature>
<dbReference type="RefSeq" id="XP_005825034.1">
    <property type="nucleotide sequence ID" value="XM_005824977.1"/>
</dbReference>
<feature type="compositionally biased region" description="Polar residues" evidence="1">
    <location>
        <begin position="100"/>
        <end position="115"/>
    </location>
</feature>
<keyword evidence="4" id="KW-1185">Reference proteome</keyword>
<dbReference type="GeneID" id="17294738"/>
<accession>L1IQ94</accession>
<sequence>MNGSGNLGRQNPPGAKNFGNLQPPRNPLPQVTPLDVTSNLPQPEANGYPPVVPADAVPAAVFVPPVVHVVGQAPKEIQNAPRDPRSNPQAVQRSRDPRLNVSTDRSLPAPGSNSPRFDGREKSQPSKLHVRTTQQSPTSSPRFPQAYAQPSPLLASSPSMLGHVPGFPRPGEEHRTQPLPRLTHDSSFEAFLNGQKRRKVVEKTFHRLCCSPEFIELIRVLKELKAATISLHQENIMQMKYGLTRGDIDFEYETLLSLKENLAHKSMAWEYNLAKAWQIIGNTCLCCYVTAADCCDPSGKPLTSLDVANYPDEDIVSTLNVANTSEVIKGFVFLGAGGQKNEEVEKPIMVSEMSKQFRERKMILQKWYDDNRIRYILNLAKDEQGMEKMKYPFEYEEVEPETSRPDLRTMRIENDDDDDETIRVLRLPMKDTNEYDVENSWELFEAARSPLALIYWLLRFCSHRSVDQDNVIERVKHRRRTAFREYQEKNRGLETVLKDKEIWMSGVKTRIEKEIACETEALPFERHVEDYLNLKRRYACRISHGSLGIFAVDCGGLPGSPIFSDEEDQT</sequence>
<evidence type="ECO:0000313" key="2">
    <source>
        <dbReference type="EMBL" id="EKX38054.1"/>
    </source>
</evidence>
<protein>
    <submittedName>
        <fullName evidence="2 3">Uncharacterized protein</fullName>
    </submittedName>
</protein>
<feature type="region of interest" description="Disordered" evidence="1">
    <location>
        <begin position="1"/>
        <end position="49"/>
    </location>
</feature>
<reference evidence="2 4" key="1">
    <citation type="journal article" date="2012" name="Nature">
        <title>Algal genomes reveal evolutionary mosaicism and the fate of nucleomorphs.</title>
        <authorList>
            <consortium name="DOE Joint Genome Institute"/>
            <person name="Curtis B.A."/>
            <person name="Tanifuji G."/>
            <person name="Burki F."/>
            <person name="Gruber A."/>
            <person name="Irimia M."/>
            <person name="Maruyama S."/>
            <person name="Arias M.C."/>
            <person name="Ball S.G."/>
            <person name="Gile G.H."/>
            <person name="Hirakawa Y."/>
            <person name="Hopkins J.F."/>
            <person name="Kuo A."/>
            <person name="Rensing S.A."/>
            <person name="Schmutz J."/>
            <person name="Symeonidi A."/>
            <person name="Elias M."/>
            <person name="Eveleigh R.J."/>
            <person name="Herman E.K."/>
            <person name="Klute M.J."/>
            <person name="Nakayama T."/>
            <person name="Obornik M."/>
            <person name="Reyes-Prieto A."/>
            <person name="Armbrust E.V."/>
            <person name="Aves S.J."/>
            <person name="Beiko R.G."/>
            <person name="Coutinho P."/>
            <person name="Dacks J.B."/>
            <person name="Durnford D.G."/>
            <person name="Fast N.M."/>
            <person name="Green B.R."/>
            <person name="Grisdale C.J."/>
            <person name="Hempel F."/>
            <person name="Henrissat B."/>
            <person name="Hoppner M.P."/>
            <person name="Ishida K."/>
            <person name="Kim E."/>
            <person name="Koreny L."/>
            <person name="Kroth P.G."/>
            <person name="Liu Y."/>
            <person name="Malik S.B."/>
            <person name="Maier U.G."/>
            <person name="McRose D."/>
            <person name="Mock T."/>
            <person name="Neilson J.A."/>
            <person name="Onodera N.T."/>
            <person name="Poole A.M."/>
            <person name="Pritham E.J."/>
            <person name="Richards T.A."/>
            <person name="Rocap G."/>
            <person name="Roy S.W."/>
            <person name="Sarai C."/>
            <person name="Schaack S."/>
            <person name="Shirato S."/>
            <person name="Slamovits C.H."/>
            <person name="Spencer D.F."/>
            <person name="Suzuki S."/>
            <person name="Worden A.Z."/>
            <person name="Zauner S."/>
            <person name="Barry K."/>
            <person name="Bell C."/>
            <person name="Bharti A.K."/>
            <person name="Crow J.A."/>
            <person name="Grimwood J."/>
            <person name="Kramer R."/>
            <person name="Lindquist E."/>
            <person name="Lucas S."/>
            <person name="Salamov A."/>
            <person name="McFadden G.I."/>
            <person name="Lane C.E."/>
            <person name="Keeling P.J."/>
            <person name="Gray M.W."/>
            <person name="Grigoriev I.V."/>
            <person name="Archibald J.M."/>
        </authorList>
    </citation>
    <scope>NUCLEOTIDE SEQUENCE</scope>
    <source>
        <strain evidence="2 4">CCMP2712</strain>
    </source>
</reference>
<name>L1IQ94_GUITC</name>
<dbReference type="AlphaFoldDB" id="L1IQ94"/>